<dbReference type="Proteomes" id="UP000199093">
    <property type="component" value="Unassembled WGS sequence"/>
</dbReference>
<dbReference type="GO" id="GO:0043190">
    <property type="term" value="C:ATP-binding cassette (ABC) transporter complex"/>
    <property type="evidence" value="ECO:0007669"/>
    <property type="project" value="InterPro"/>
</dbReference>
<dbReference type="InterPro" id="IPR007210">
    <property type="entry name" value="ABC_Gly_betaine_transp_sub-bd"/>
</dbReference>
<dbReference type="EMBL" id="FNEJ01000029">
    <property type="protein sequence ID" value="SDJ40142.1"/>
    <property type="molecule type" value="Genomic_DNA"/>
</dbReference>
<reference evidence="3 4" key="1">
    <citation type="submission" date="2016-10" db="EMBL/GenBank/DDBJ databases">
        <authorList>
            <person name="de Groot N.N."/>
        </authorList>
    </citation>
    <scope>NUCLEOTIDE SEQUENCE [LARGE SCALE GENOMIC DNA]</scope>
    <source>
        <strain evidence="3 4">DSM 26424</strain>
    </source>
</reference>
<dbReference type="NCBIfam" id="NF008334">
    <property type="entry name" value="PRK11119.1"/>
    <property type="match status" value="1"/>
</dbReference>
<dbReference type="Gene3D" id="3.40.190.10">
    <property type="entry name" value="Periplasmic binding protein-like II"/>
    <property type="match status" value="1"/>
</dbReference>
<accession>A0A1G8TEX5</accession>
<protein>
    <submittedName>
        <fullName evidence="3">Glycine betaine/proline transport system substrate-binding protein</fullName>
    </submittedName>
</protein>
<gene>
    <name evidence="3" type="ORF">SAMN04487993_102955</name>
</gene>
<name>A0A1G8TEX5_9RHOB</name>
<feature type="chain" id="PRO_5011461215" evidence="1">
    <location>
        <begin position="23"/>
        <end position="341"/>
    </location>
</feature>
<feature type="domain" description="ABC-type glycine betaine transport system substrate-binding" evidence="2">
    <location>
        <begin position="37"/>
        <end position="324"/>
    </location>
</feature>
<dbReference type="RefSeq" id="WP_089851570.1">
    <property type="nucleotide sequence ID" value="NZ_FNEJ01000029.1"/>
</dbReference>
<evidence type="ECO:0000313" key="4">
    <source>
        <dbReference type="Proteomes" id="UP000199093"/>
    </source>
</evidence>
<dbReference type="AlphaFoldDB" id="A0A1G8TEX5"/>
<organism evidence="3 4">
    <name type="scientific">Salipiger marinus</name>
    <dbReference type="NCBI Taxonomy" id="555512"/>
    <lineage>
        <taxon>Bacteria</taxon>
        <taxon>Pseudomonadati</taxon>
        <taxon>Pseudomonadota</taxon>
        <taxon>Alphaproteobacteria</taxon>
        <taxon>Rhodobacterales</taxon>
        <taxon>Roseobacteraceae</taxon>
        <taxon>Salipiger</taxon>
    </lineage>
</organism>
<dbReference type="Pfam" id="PF04069">
    <property type="entry name" value="OpuAC"/>
    <property type="match status" value="1"/>
</dbReference>
<feature type="signal peptide" evidence="1">
    <location>
        <begin position="1"/>
        <end position="22"/>
    </location>
</feature>
<evidence type="ECO:0000256" key="1">
    <source>
        <dbReference type="SAM" id="SignalP"/>
    </source>
</evidence>
<dbReference type="SUPFAM" id="SSF53850">
    <property type="entry name" value="Periplasmic binding protein-like II"/>
    <property type="match status" value="1"/>
</dbReference>
<dbReference type="Gene3D" id="3.40.190.100">
    <property type="entry name" value="Glycine betaine-binding periplasmic protein, domain 2"/>
    <property type="match status" value="1"/>
</dbReference>
<evidence type="ECO:0000313" key="3">
    <source>
        <dbReference type="EMBL" id="SDJ40142.1"/>
    </source>
</evidence>
<keyword evidence="4" id="KW-1185">Reference proteome</keyword>
<keyword evidence="1" id="KW-0732">Signal</keyword>
<dbReference type="STRING" id="555512.SAMN04487993_102955"/>
<evidence type="ECO:0000259" key="2">
    <source>
        <dbReference type="Pfam" id="PF04069"/>
    </source>
</evidence>
<dbReference type="GO" id="GO:0022857">
    <property type="term" value="F:transmembrane transporter activity"/>
    <property type="evidence" value="ECO:0007669"/>
    <property type="project" value="InterPro"/>
</dbReference>
<proteinExistence type="predicted"/>
<dbReference type="OrthoDB" id="9787902at2"/>
<sequence>MTKNPFFLTTALACTLALPAMAQDLPGEGKEVRLSRSDSLGTQYVQAEILKRAMEDLGYDVTMTSIGTAAFLQAAAQGDLDISGDINMPQRALQYDTVKDEVTLLSGGTIQGGGINGYLIDKATAESRGITDLSALADPEIAALFDADGDGKADLMNCDPGWSCGDVVEFQLQEYGLTDTVESVRAKYEPLLAETFARYRQGDPVLYYTWSPSFATETLVPGEDVVWLPIPYDAAPEGVEVPNGHLVEGVEGCAGGATSCRMATGSWNWDIAANREFIADNPAIAALADGVEWPLATWSVWETQMKEDNSDRAIRKIADGWIEENRATYEGWLETAKAAAE</sequence>